<dbReference type="PANTHER" id="PTHR38683:SF1">
    <property type="entry name" value="CHORISMATE PYRUVATE-LYASE"/>
    <property type="match status" value="1"/>
</dbReference>
<comment type="similarity">
    <text evidence="4">Belongs to the UbiC family.</text>
</comment>
<feature type="binding site" evidence="4">
    <location>
        <position position="114"/>
    </location>
    <ligand>
        <name>substrate</name>
    </ligand>
</feature>
<feature type="binding site" evidence="4">
    <location>
        <position position="76"/>
    </location>
    <ligand>
        <name>substrate</name>
    </ligand>
</feature>
<keyword evidence="2 4" id="KW-0831">Ubiquinone biosynthesis</keyword>
<evidence type="ECO:0000256" key="2">
    <source>
        <dbReference type="ARBA" id="ARBA00022688"/>
    </source>
</evidence>
<comment type="pathway">
    <text evidence="4">Cofactor biosynthesis; ubiquinone biosynthesis.</text>
</comment>
<dbReference type="RefSeq" id="WP_253478667.1">
    <property type="nucleotide sequence ID" value="NZ_JALJXV010000005.1"/>
</dbReference>
<keyword evidence="4" id="KW-0670">Pyruvate</keyword>
<evidence type="ECO:0000313" key="5">
    <source>
        <dbReference type="EMBL" id="MCP1675347.1"/>
    </source>
</evidence>
<comment type="caution">
    <text evidence="4">Lacks conserved residue(s) required for the propagation of feature annotation.</text>
</comment>
<comment type="subcellular location">
    <subcellularLocation>
        <location evidence="4">Cytoplasm</location>
    </subcellularLocation>
</comment>
<dbReference type="HAMAP" id="MF_01632">
    <property type="entry name" value="UbiC"/>
    <property type="match status" value="1"/>
</dbReference>
<dbReference type="GO" id="GO:0005829">
    <property type="term" value="C:cytosol"/>
    <property type="evidence" value="ECO:0007669"/>
    <property type="project" value="TreeGrafter"/>
</dbReference>
<proteinExistence type="inferred from homology"/>
<protein>
    <recommendedName>
        <fullName evidence="4">Probable chorismate pyruvate-lyase</fullName>
        <shortName evidence="4">CL</shortName>
        <shortName evidence="4">CPL</shortName>
        <ecNumber evidence="4">4.1.3.40</ecNumber>
    </recommendedName>
</protein>
<dbReference type="InterPro" id="IPR028978">
    <property type="entry name" value="Chorismate_lyase_/UTRA_dom_sf"/>
</dbReference>
<keyword evidence="1 4" id="KW-0963">Cytoplasm</keyword>
<accession>A0AAE3G4R4</accession>
<organism evidence="5 6">
    <name type="scientific">Natronocella acetinitrilica</name>
    <dbReference type="NCBI Taxonomy" id="414046"/>
    <lineage>
        <taxon>Bacteria</taxon>
        <taxon>Pseudomonadati</taxon>
        <taxon>Pseudomonadota</taxon>
        <taxon>Gammaproteobacteria</taxon>
        <taxon>Chromatiales</taxon>
        <taxon>Ectothiorhodospiraceae</taxon>
        <taxon>Natronocella</taxon>
    </lineage>
</organism>
<dbReference type="EMBL" id="JALJXV010000005">
    <property type="protein sequence ID" value="MCP1675347.1"/>
    <property type="molecule type" value="Genomic_DNA"/>
</dbReference>
<evidence type="ECO:0000256" key="4">
    <source>
        <dbReference type="HAMAP-Rule" id="MF_01632"/>
    </source>
</evidence>
<dbReference type="InterPro" id="IPR007440">
    <property type="entry name" value="Chorismate--pyruvate_lyase"/>
</dbReference>
<evidence type="ECO:0000313" key="6">
    <source>
        <dbReference type="Proteomes" id="UP001205843"/>
    </source>
</evidence>
<dbReference type="GO" id="GO:0042866">
    <property type="term" value="P:pyruvate biosynthetic process"/>
    <property type="evidence" value="ECO:0007669"/>
    <property type="project" value="UniProtKB-UniRule"/>
</dbReference>
<dbReference type="PANTHER" id="PTHR38683">
    <property type="entry name" value="CHORISMATE PYRUVATE-LYASE"/>
    <property type="match status" value="1"/>
</dbReference>
<comment type="function">
    <text evidence="4">Removes the pyruvyl group from chorismate, with concomitant aromatization of the ring, to provide 4-hydroxybenzoate (4HB) for the ubiquinone pathway.</text>
</comment>
<dbReference type="GO" id="GO:0008813">
    <property type="term" value="F:chorismate lyase activity"/>
    <property type="evidence" value="ECO:0007669"/>
    <property type="project" value="UniProtKB-UniRule"/>
</dbReference>
<keyword evidence="3 4" id="KW-0456">Lyase</keyword>
<dbReference type="Gene3D" id="3.40.1410.10">
    <property type="entry name" value="Chorismate lyase-like"/>
    <property type="match status" value="1"/>
</dbReference>
<evidence type="ECO:0000256" key="3">
    <source>
        <dbReference type="ARBA" id="ARBA00023239"/>
    </source>
</evidence>
<gene>
    <name evidence="4" type="primary">ubiC</name>
    <name evidence="5" type="ORF">J2T57_002495</name>
</gene>
<name>A0AAE3G4R4_9GAMM</name>
<dbReference type="Proteomes" id="UP001205843">
    <property type="component" value="Unassembled WGS sequence"/>
</dbReference>
<reference evidence="5" key="1">
    <citation type="submission" date="2022-03" db="EMBL/GenBank/DDBJ databases">
        <title>Genomic Encyclopedia of Type Strains, Phase III (KMG-III): the genomes of soil and plant-associated and newly described type strains.</title>
        <authorList>
            <person name="Whitman W."/>
        </authorList>
    </citation>
    <scope>NUCLEOTIDE SEQUENCE</scope>
    <source>
        <strain evidence="5">ANL 6-2</strain>
    </source>
</reference>
<dbReference type="GO" id="GO:0006744">
    <property type="term" value="P:ubiquinone biosynthetic process"/>
    <property type="evidence" value="ECO:0007669"/>
    <property type="project" value="UniProtKB-UniRule"/>
</dbReference>
<comment type="caution">
    <text evidence="5">The sequence shown here is derived from an EMBL/GenBank/DDBJ whole genome shotgun (WGS) entry which is preliminary data.</text>
</comment>
<dbReference type="Pfam" id="PF04345">
    <property type="entry name" value="Chor_lyase"/>
    <property type="match status" value="1"/>
</dbReference>
<dbReference type="AlphaFoldDB" id="A0AAE3G4R4"/>
<evidence type="ECO:0000256" key="1">
    <source>
        <dbReference type="ARBA" id="ARBA00022490"/>
    </source>
</evidence>
<keyword evidence="6" id="KW-1185">Reference proteome</keyword>
<feature type="binding site" evidence="4">
    <location>
        <position position="173"/>
    </location>
    <ligand>
        <name>substrate</name>
    </ligand>
</feature>
<sequence>MRHLFCRWYRQAPHRSARCPEPLAAWVVRTGSLTTALRRRYGAGFGVRLIDEGWRIPYLDEARRLELRPGRKAWVREVALYGGERPVIRARSVIPMRSLRGGNRGLTRLGTRPLGELLFAGAGTLREPLEIARLRDEDWLTRRLAADAVSFGRSLWARRTVHRLNGRPLLVAEVFLPDLLEDWDG</sequence>
<dbReference type="SUPFAM" id="SSF64288">
    <property type="entry name" value="Chorismate lyase-like"/>
    <property type="match status" value="1"/>
</dbReference>
<comment type="catalytic activity">
    <reaction evidence="4">
        <text>chorismate = 4-hydroxybenzoate + pyruvate</text>
        <dbReference type="Rhea" id="RHEA:16505"/>
        <dbReference type="ChEBI" id="CHEBI:15361"/>
        <dbReference type="ChEBI" id="CHEBI:17879"/>
        <dbReference type="ChEBI" id="CHEBI:29748"/>
        <dbReference type="EC" id="4.1.3.40"/>
    </reaction>
</comment>
<dbReference type="EC" id="4.1.3.40" evidence="4"/>